<dbReference type="EMBL" id="PPCN01000015">
    <property type="protein sequence ID" value="POF28300.1"/>
    <property type="molecule type" value="Genomic_DNA"/>
</dbReference>
<dbReference type="Proteomes" id="UP000236959">
    <property type="component" value="Unassembled WGS sequence"/>
</dbReference>
<name>A0A2S3UL62_9HYPH</name>
<dbReference type="Gene3D" id="3.40.50.1820">
    <property type="entry name" value="alpha/beta hydrolase"/>
    <property type="match status" value="1"/>
</dbReference>
<sequence>MSLSLYHALTKPPAPGAPLVFAFHGTGGDEHQFSQFVDEILPGAGLVSPRGDVSEHGALRFFRRTGEGVYDMDDLALRTGRMVAFIEAHKEANPGHPVYAFGYSNGANILASVAFTRPDLFDRVALLHPLIAWTPDANPGLAGKDILITAGRRDPICPPKQTAALISWLEGQKAGVSAELHDGGHEIRQQEVAALQAFLTDPEHSS</sequence>
<reference evidence="1 2" key="1">
    <citation type="submission" date="2018-01" db="EMBL/GenBank/DDBJ databases">
        <title>Genomic Encyclopedia of Archaeal and Bacterial Type Strains, Phase II (KMG-II): from individual species to whole genera.</title>
        <authorList>
            <person name="Goeker M."/>
        </authorList>
    </citation>
    <scope>NUCLEOTIDE SEQUENCE [LARGE SCALE GENOMIC DNA]</scope>
    <source>
        <strain evidence="1 2">DSM 17023</strain>
    </source>
</reference>
<evidence type="ECO:0000313" key="1">
    <source>
        <dbReference type="EMBL" id="POF28300.1"/>
    </source>
</evidence>
<proteinExistence type="predicted"/>
<keyword evidence="2" id="KW-1185">Reference proteome</keyword>
<comment type="caution">
    <text evidence="1">The sequence shown here is derived from an EMBL/GenBank/DDBJ whole genome shotgun (WGS) entry which is preliminary data.</text>
</comment>
<dbReference type="InterPro" id="IPR029058">
    <property type="entry name" value="AB_hydrolase_fold"/>
</dbReference>
<protein>
    <submittedName>
        <fullName evidence="1">Phospholipase/carboxylesterase</fullName>
    </submittedName>
</protein>
<dbReference type="AlphaFoldDB" id="A0A2S3UL62"/>
<dbReference type="OrthoDB" id="9796570at2"/>
<accession>A0A2S3UL62</accession>
<gene>
    <name evidence="1" type="ORF">CLV41_11567</name>
</gene>
<organism evidence="1 2">
    <name type="scientific">Roseibium marinum</name>
    <dbReference type="NCBI Taxonomy" id="281252"/>
    <lineage>
        <taxon>Bacteria</taxon>
        <taxon>Pseudomonadati</taxon>
        <taxon>Pseudomonadota</taxon>
        <taxon>Alphaproteobacteria</taxon>
        <taxon>Hyphomicrobiales</taxon>
        <taxon>Stappiaceae</taxon>
        <taxon>Roseibium</taxon>
    </lineage>
</organism>
<dbReference type="SUPFAM" id="SSF53474">
    <property type="entry name" value="alpha/beta-Hydrolases"/>
    <property type="match status" value="1"/>
</dbReference>
<evidence type="ECO:0000313" key="2">
    <source>
        <dbReference type="Proteomes" id="UP000236959"/>
    </source>
</evidence>
<dbReference type="RefSeq" id="WP_103225117.1">
    <property type="nucleotide sequence ID" value="NZ_PPCN01000015.1"/>
</dbReference>